<keyword evidence="1" id="KW-0812">Transmembrane</keyword>
<feature type="transmembrane region" description="Helical" evidence="1">
    <location>
        <begin position="49"/>
        <end position="74"/>
    </location>
</feature>
<evidence type="ECO:0008006" key="4">
    <source>
        <dbReference type="Google" id="ProtNLM"/>
    </source>
</evidence>
<feature type="transmembrane region" description="Helical" evidence="1">
    <location>
        <begin position="20"/>
        <end position="40"/>
    </location>
</feature>
<protein>
    <recommendedName>
        <fullName evidence="4">DUF2393 domain-containing protein</fullName>
    </recommendedName>
</protein>
<proteinExistence type="predicted"/>
<sequence length="199" mass="23315">MQDYIALIQDFFDTFAFYEIGLMGALFIIFVLFFMLGLLLRGRRFISKFFFFLSFILFVGAPFLLQFCMQHFLYKTNIHILQSKRLEYINAFFIQAKVTNTGFAPFITCEVSVDILHDGFLKPLSRVYPKKHYKQTIPLQLQPNQSDEFQLIFDNFTPTPPFDYTLYIDCHNSNGLNKLLRKTHDTQPNAHDPNAPTQP</sequence>
<keyword evidence="1" id="KW-0472">Membrane</keyword>
<dbReference type="Pfam" id="PF09624">
    <property type="entry name" value="DUF2393"/>
    <property type="match status" value="1"/>
</dbReference>
<name>A0A3D8IMQ1_9HELI</name>
<gene>
    <name evidence="2" type="ORF">CQA54_07915</name>
</gene>
<evidence type="ECO:0000256" key="1">
    <source>
        <dbReference type="SAM" id="Phobius"/>
    </source>
</evidence>
<comment type="caution">
    <text evidence="2">The sequence shown here is derived from an EMBL/GenBank/DDBJ whole genome shotgun (WGS) entry which is preliminary data.</text>
</comment>
<evidence type="ECO:0000313" key="3">
    <source>
        <dbReference type="Proteomes" id="UP000256514"/>
    </source>
</evidence>
<dbReference type="Proteomes" id="UP000256514">
    <property type="component" value="Unassembled WGS sequence"/>
</dbReference>
<accession>A0A3D8IMQ1</accession>
<organism evidence="2 3">
    <name type="scientific">Helicobacter equorum</name>
    <dbReference type="NCBI Taxonomy" id="361872"/>
    <lineage>
        <taxon>Bacteria</taxon>
        <taxon>Pseudomonadati</taxon>
        <taxon>Campylobacterota</taxon>
        <taxon>Epsilonproteobacteria</taxon>
        <taxon>Campylobacterales</taxon>
        <taxon>Helicobacteraceae</taxon>
        <taxon>Helicobacter</taxon>
    </lineage>
</organism>
<evidence type="ECO:0000313" key="2">
    <source>
        <dbReference type="EMBL" id="RDU66186.1"/>
    </source>
</evidence>
<dbReference type="OrthoDB" id="5325522at2"/>
<dbReference type="InterPro" id="IPR013417">
    <property type="entry name" value="CHP02588"/>
</dbReference>
<dbReference type="RefSeq" id="WP_115571553.1">
    <property type="nucleotide sequence ID" value="NZ_NXLT01000008.1"/>
</dbReference>
<dbReference type="AlphaFoldDB" id="A0A3D8IMQ1"/>
<dbReference type="EMBL" id="NXLT01000008">
    <property type="protein sequence ID" value="RDU66186.1"/>
    <property type="molecule type" value="Genomic_DNA"/>
</dbReference>
<keyword evidence="1" id="KW-1133">Transmembrane helix</keyword>
<reference evidence="2 3" key="1">
    <citation type="submission" date="2018-04" db="EMBL/GenBank/DDBJ databases">
        <title>Novel Campyloabacter and Helicobacter Species and Strains.</title>
        <authorList>
            <person name="Mannion A.J."/>
            <person name="Shen Z."/>
            <person name="Fox J.G."/>
        </authorList>
    </citation>
    <scope>NUCLEOTIDE SEQUENCE [LARGE SCALE GENOMIC DNA]</scope>
    <source>
        <strain evidence="2 3">MIT 12-6600</strain>
    </source>
</reference>
<keyword evidence="3" id="KW-1185">Reference proteome</keyword>